<gene>
    <name evidence="2" type="ORF">CR152_03685</name>
</gene>
<evidence type="ECO:0000313" key="3">
    <source>
        <dbReference type="Proteomes" id="UP000229897"/>
    </source>
</evidence>
<reference evidence="2" key="1">
    <citation type="submission" date="2017-10" db="EMBL/GenBank/DDBJ databases">
        <title>Massilia psychrophilum sp. nov., a novel purple-pigmented bacterium isolated from Tianshan glacier, Xinjiang Municipality, China.</title>
        <authorList>
            <person name="Wang H."/>
        </authorList>
    </citation>
    <scope>NUCLEOTIDE SEQUENCE [LARGE SCALE GENOMIC DNA]</scope>
    <source>
        <strain evidence="2">B2</strain>
    </source>
</reference>
<proteinExistence type="predicted"/>
<dbReference type="KEGG" id="mass:CR152_03685"/>
<name>A0A2D2DFG6_9BURK</name>
<keyword evidence="3" id="KW-1185">Reference proteome</keyword>
<evidence type="ECO:0000313" key="2">
    <source>
        <dbReference type="EMBL" id="ATQ73714.1"/>
    </source>
</evidence>
<dbReference type="Proteomes" id="UP000229897">
    <property type="component" value="Chromosome"/>
</dbReference>
<dbReference type="InterPro" id="IPR036412">
    <property type="entry name" value="HAD-like_sf"/>
</dbReference>
<dbReference type="Pfam" id="PF03031">
    <property type="entry name" value="NIF"/>
    <property type="match status" value="1"/>
</dbReference>
<dbReference type="RefSeq" id="WP_099873736.1">
    <property type="nucleotide sequence ID" value="NZ_CP024608.1"/>
</dbReference>
<dbReference type="PROSITE" id="PS50969">
    <property type="entry name" value="FCP1"/>
    <property type="match status" value="1"/>
</dbReference>
<dbReference type="InterPro" id="IPR004274">
    <property type="entry name" value="FCP1_dom"/>
</dbReference>
<accession>A0A2D2DFG6</accession>
<dbReference type="SMART" id="SM00577">
    <property type="entry name" value="CPDc"/>
    <property type="match status" value="1"/>
</dbReference>
<dbReference type="AlphaFoldDB" id="A0A2D2DFG6"/>
<dbReference type="PANTHER" id="PTHR12210">
    <property type="entry name" value="DULLARD PROTEIN PHOSPHATASE"/>
    <property type="match status" value="1"/>
</dbReference>
<dbReference type="EMBL" id="CP024608">
    <property type="protein sequence ID" value="ATQ73714.1"/>
    <property type="molecule type" value="Genomic_DNA"/>
</dbReference>
<sequence length="168" mass="18938">MDNKPRRLLIFDLDETLVHASEVPLAHPCDFEVAPYLLYQRPFARELIDFAAERFDLAVWSSSSAAYVAAVVEQLFAGVPLQFAWSVERCVQRIDTRSNSYVYIKDLRKVQKFGYALDRITIIDDSPEKIARQPRCHLAVAPFTGAPDDVALLALWQALELATAPGSR</sequence>
<dbReference type="Gene3D" id="3.40.50.1000">
    <property type="entry name" value="HAD superfamily/HAD-like"/>
    <property type="match status" value="1"/>
</dbReference>
<protein>
    <submittedName>
        <fullName evidence="2">Phosphoprotein phosphatase</fullName>
    </submittedName>
</protein>
<dbReference type="InterPro" id="IPR023214">
    <property type="entry name" value="HAD_sf"/>
</dbReference>
<organism evidence="2 3">
    <name type="scientific">Massilia violaceinigra</name>
    <dbReference type="NCBI Taxonomy" id="2045208"/>
    <lineage>
        <taxon>Bacteria</taxon>
        <taxon>Pseudomonadati</taxon>
        <taxon>Pseudomonadota</taxon>
        <taxon>Betaproteobacteria</taxon>
        <taxon>Burkholderiales</taxon>
        <taxon>Oxalobacteraceae</taxon>
        <taxon>Telluria group</taxon>
        <taxon>Massilia</taxon>
    </lineage>
</organism>
<dbReference type="InterPro" id="IPR050365">
    <property type="entry name" value="TIM50"/>
</dbReference>
<feature type="domain" description="FCP1 homology" evidence="1">
    <location>
        <begin position="2"/>
        <end position="162"/>
    </location>
</feature>
<evidence type="ECO:0000259" key="1">
    <source>
        <dbReference type="PROSITE" id="PS50969"/>
    </source>
</evidence>
<dbReference type="SUPFAM" id="SSF56784">
    <property type="entry name" value="HAD-like"/>
    <property type="match status" value="1"/>
</dbReference>
<dbReference type="OrthoDB" id="65801at2"/>